<sequence length="407" mass="47028">MEKAYKTPLLFQSKLLCFSLFYLFTTLFLALYSSLSQTKCMFRSSPFDPIQSPLFSYPSTYGEHKYAIPTLRSACISPLYFTDYWVVLKEIHDILKNSSTPVLRYTEMGRESFSGNLSTQERFSYFDQSDKQMKVPCGFMKEFPVSHYDRISMESCRGVVVVSAVFGDHDKIRQPRGLGSKTLQTVCFFMFVDDHTFKVLNSHNLLTNQAQEHNLGAWRVVQVSGVLPYNSPAMNGVIPKHLVHRLFPNSRFSIWVDAKIQLTVDPLLLIHSLIIKEDADMAISKHPYYIHAMEEAMATARWKKWDDIGSLNMQMETYCDNGMRPWTADKLPYTSDVPDTALILRKHGVGSNLFSCLLFNELEAFNPRDQLAFSFVRDHMNPKMKLNMFEVEVFEQVAVEYRHNIKK</sequence>
<dbReference type="AlphaFoldDB" id="A0A835IEA0"/>
<evidence type="ECO:0000259" key="1">
    <source>
        <dbReference type="Pfam" id="PF04765"/>
    </source>
</evidence>
<organism evidence="2 3">
    <name type="scientific">Coptis chinensis</name>
    <dbReference type="NCBI Taxonomy" id="261450"/>
    <lineage>
        <taxon>Eukaryota</taxon>
        <taxon>Viridiplantae</taxon>
        <taxon>Streptophyta</taxon>
        <taxon>Embryophyta</taxon>
        <taxon>Tracheophyta</taxon>
        <taxon>Spermatophyta</taxon>
        <taxon>Magnoliopsida</taxon>
        <taxon>Ranunculales</taxon>
        <taxon>Ranunculaceae</taxon>
        <taxon>Coptidoideae</taxon>
        <taxon>Coptis</taxon>
    </lineage>
</organism>
<feature type="non-terminal residue" evidence="2">
    <location>
        <position position="407"/>
    </location>
</feature>
<dbReference type="Proteomes" id="UP000631114">
    <property type="component" value="Unassembled WGS sequence"/>
</dbReference>
<evidence type="ECO:0000313" key="3">
    <source>
        <dbReference type="Proteomes" id="UP000631114"/>
    </source>
</evidence>
<accession>A0A835IEA0</accession>
<feature type="domain" description="TOD1/MUCI70 glycosyltransferase-like" evidence="1">
    <location>
        <begin position="107"/>
        <end position="403"/>
    </location>
</feature>
<dbReference type="InterPro" id="IPR006852">
    <property type="entry name" value="TOD1_MUCI70"/>
</dbReference>
<dbReference type="PANTHER" id="PTHR12956:SF13">
    <property type="entry name" value="ALKALINE CERAMIDASE TOD1"/>
    <property type="match status" value="1"/>
</dbReference>
<dbReference type="PANTHER" id="PTHR12956">
    <property type="entry name" value="ALKALINE CERAMIDASE-RELATED"/>
    <property type="match status" value="1"/>
</dbReference>
<proteinExistence type="predicted"/>
<dbReference type="OrthoDB" id="1905162at2759"/>
<keyword evidence="3" id="KW-1185">Reference proteome</keyword>
<dbReference type="InterPro" id="IPR048354">
    <property type="entry name" value="TOD1_MUCI70_glycTrfase_dom"/>
</dbReference>
<reference evidence="2 3" key="1">
    <citation type="submission" date="2020-10" db="EMBL/GenBank/DDBJ databases">
        <title>The Coptis chinensis genome and diversification of protoberbering-type alkaloids.</title>
        <authorList>
            <person name="Wang B."/>
            <person name="Shu S."/>
            <person name="Song C."/>
            <person name="Liu Y."/>
        </authorList>
    </citation>
    <scope>NUCLEOTIDE SEQUENCE [LARGE SCALE GENOMIC DNA]</scope>
    <source>
        <strain evidence="2">HL-2020</strain>
        <tissue evidence="2">Leaf</tissue>
    </source>
</reference>
<protein>
    <recommendedName>
        <fullName evidence="1">TOD1/MUCI70 glycosyltransferase-like domain-containing protein</fullName>
    </recommendedName>
</protein>
<name>A0A835IEA0_9MAGN</name>
<comment type="caution">
    <text evidence="2">The sequence shown here is derived from an EMBL/GenBank/DDBJ whole genome shotgun (WGS) entry which is preliminary data.</text>
</comment>
<dbReference type="Pfam" id="PF04765">
    <property type="entry name" value="TOD1_MUCI70"/>
    <property type="match status" value="1"/>
</dbReference>
<evidence type="ECO:0000313" key="2">
    <source>
        <dbReference type="EMBL" id="KAF9616026.1"/>
    </source>
</evidence>
<dbReference type="EMBL" id="JADFTS010000003">
    <property type="protein sequence ID" value="KAF9616026.1"/>
    <property type="molecule type" value="Genomic_DNA"/>
</dbReference>
<gene>
    <name evidence="2" type="ORF">IFM89_027965</name>
</gene>